<dbReference type="EMBL" id="BSXT01000755">
    <property type="protein sequence ID" value="GMF33635.1"/>
    <property type="molecule type" value="Genomic_DNA"/>
</dbReference>
<sequence>MARPGRIAGVENYSTGDLDALLEYIGEAPPNGASEWENVPRLYEGYAADNGRADRELVSLKNRAGKTRVPSTCVLDSTWAQSTTASSESSERRASCGDECPVNSISVDRLACCSISWLGMQVSPLKIVLPTLKLASLYVLQQQGQAHRALVVLVVHRNVGGSE</sequence>
<comment type="caution">
    <text evidence="1">The sequence shown here is derived from an EMBL/GenBank/DDBJ whole genome shotgun (WGS) entry which is preliminary data.</text>
</comment>
<protein>
    <submittedName>
        <fullName evidence="1">Unnamed protein product</fullName>
    </submittedName>
</protein>
<reference evidence="1" key="1">
    <citation type="submission" date="2023-04" db="EMBL/GenBank/DDBJ databases">
        <title>Phytophthora fragariaefolia NBRC 109709.</title>
        <authorList>
            <person name="Ichikawa N."/>
            <person name="Sato H."/>
            <person name="Tonouchi N."/>
        </authorList>
    </citation>
    <scope>NUCLEOTIDE SEQUENCE</scope>
    <source>
        <strain evidence="1">NBRC 109709</strain>
    </source>
</reference>
<accession>A0A9W6X8I3</accession>
<dbReference type="PANTHER" id="PTHR34409">
    <property type="entry name" value="SET DOMAIN-CONTAINING PROTEIN"/>
    <property type="match status" value="1"/>
</dbReference>
<dbReference type="AlphaFoldDB" id="A0A9W6X8I3"/>
<organism evidence="1 2">
    <name type="scientific">Phytophthora fragariaefolia</name>
    <dbReference type="NCBI Taxonomy" id="1490495"/>
    <lineage>
        <taxon>Eukaryota</taxon>
        <taxon>Sar</taxon>
        <taxon>Stramenopiles</taxon>
        <taxon>Oomycota</taxon>
        <taxon>Peronosporomycetes</taxon>
        <taxon>Peronosporales</taxon>
        <taxon>Peronosporaceae</taxon>
        <taxon>Phytophthora</taxon>
    </lineage>
</organism>
<gene>
    <name evidence="1" type="ORF">Pfra01_000839500</name>
</gene>
<keyword evidence="2" id="KW-1185">Reference proteome</keyword>
<dbReference type="OrthoDB" id="122248at2759"/>
<evidence type="ECO:0000313" key="2">
    <source>
        <dbReference type="Proteomes" id="UP001165121"/>
    </source>
</evidence>
<dbReference type="PANTHER" id="PTHR34409:SF1">
    <property type="entry name" value="MYB-LIKE DOMAIN-CONTAINING PROTEIN"/>
    <property type="match status" value="1"/>
</dbReference>
<dbReference type="Proteomes" id="UP001165121">
    <property type="component" value="Unassembled WGS sequence"/>
</dbReference>
<evidence type="ECO:0000313" key="1">
    <source>
        <dbReference type="EMBL" id="GMF33635.1"/>
    </source>
</evidence>
<proteinExistence type="predicted"/>
<name>A0A9W6X8I3_9STRA</name>